<keyword evidence="5 10" id="KW-0479">Metal-binding</keyword>
<evidence type="ECO:0000256" key="6">
    <source>
        <dbReference type="ARBA" id="ARBA00022827"/>
    </source>
</evidence>
<protein>
    <recommendedName>
        <fullName evidence="2 10">FAD:protein FMN transferase</fullName>
        <ecNumber evidence="1 10">2.7.1.180</ecNumber>
    </recommendedName>
    <alternativeName>
        <fullName evidence="8 10">Flavin transferase</fullName>
    </alternativeName>
</protein>
<dbReference type="Gene3D" id="3.10.520.10">
    <property type="entry name" value="ApbE-like domains"/>
    <property type="match status" value="1"/>
</dbReference>
<evidence type="ECO:0000256" key="5">
    <source>
        <dbReference type="ARBA" id="ARBA00022723"/>
    </source>
</evidence>
<dbReference type="PIRSF" id="PIRSF006268">
    <property type="entry name" value="ApbE"/>
    <property type="match status" value="1"/>
</dbReference>
<keyword evidence="7 10" id="KW-0460">Magnesium</keyword>
<evidence type="ECO:0000256" key="2">
    <source>
        <dbReference type="ARBA" id="ARBA00016337"/>
    </source>
</evidence>
<sequence>MTPHHQEVCMDKDPLEADRIIDLARKSVKKSFYALGTTITLTAFGTASEKDLEDAYHLITAYEDKLTVNRDNSEIMAINHAAGKHPVQVSTGVYRLVKKAVETSRENSGFNAAIGPLVKLWRIGFKEANIPTKQQIREKMTLIDAARITLNDRDLTVFLSKAGMELDLGGIAKGYIADRIRSLWDSRGISAGIINLGGNLLMIGSCPLHEDQKWRIGVQNPWQRRGAPLLLEKMGPCSAVTSGVYERYFEIAGKKYHHILDSRTGNPLRTELLSVTVFTQDSLIGEIESTRLFFAGSIPDDWGKGRSDLYGAVFVYRDHSVHKYGFQK</sequence>
<proteinExistence type="inferred from homology"/>
<dbReference type="InterPro" id="IPR003374">
    <property type="entry name" value="ApbE-like_sf"/>
</dbReference>
<reference evidence="12 13" key="1">
    <citation type="journal article" date="2015" name="Genome Announc.">
        <title>Expanding the biotechnology potential of lactobacilli through comparative genomics of 213 strains and associated genera.</title>
        <authorList>
            <person name="Sun Z."/>
            <person name="Harris H.M."/>
            <person name="McCann A."/>
            <person name="Guo C."/>
            <person name="Argimon S."/>
            <person name="Zhang W."/>
            <person name="Yang X."/>
            <person name="Jeffery I.B."/>
            <person name="Cooney J.C."/>
            <person name="Kagawa T.F."/>
            <person name="Liu W."/>
            <person name="Song Y."/>
            <person name="Salvetti E."/>
            <person name="Wrobel A."/>
            <person name="Rasinkangas P."/>
            <person name="Parkhill J."/>
            <person name="Rea M.C."/>
            <person name="O'Sullivan O."/>
            <person name="Ritari J."/>
            <person name="Douillard F.P."/>
            <person name="Paul Ross R."/>
            <person name="Yang R."/>
            <person name="Briner A.E."/>
            <person name="Felis G.E."/>
            <person name="de Vos W.M."/>
            <person name="Barrangou R."/>
            <person name="Klaenhammer T.R."/>
            <person name="Caufield P.W."/>
            <person name="Cui Y."/>
            <person name="Zhang H."/>
            <person name="O'Toole P.W."/>
        </authorList>
    </citation>
    <scope>NUCLEOTIDE SEQUENCE [LARGE SCALE GENOMIC DNA]</scope>
    <source>
        <strain evidence="12 13">DSM 21051</strain>
    </source>
</reference>
<evidence type="ECO:0000256" key="11">
    <source>
        <dbReference type="PIRSR" id="PIRSR006268-2"/>
    </source>
</evidence>
<evidence type="ECO:0000256" key="4">
    <source>
        <dbReference type="ARBA" id="ARBA00022679"/>
    </source>
</evidence>
<evidence type="ECO:0000313" key="12">
    <source>
        <dbReference type="EMBL" id="KRM96103.1"/>
    </source>
</evidence>
<evidence type="ECO:0000256" key="3">
    <source>
        <dbReference type="ARBA" id="ARBA00022630"/>
    </source>
</evidence>
<dbReference type="GO" id="GO:0046872">
    <property type="term" value="F:metal ion binding"/>
    <property type="evidence" value="ECO:0007669"/>
    <property type="project" value="UniProtKB-UniRule"/>
</dbReference>
<dbReference type="SUPFAM" id="SSF143631">
    <property type="entry name" value="ApbE-like"/>
    <property type="match status" value="1"/>
</dbReference>
<keyword evidence="4 10" id="KW-0808">Transferase</keyword>
<dbReference type="PANTHER" id="PTHR30040:SF2">
    <property type="entry name" value="FAD:PROTEIN FMN TRANSFERASE"/>
    <property type="match status" value="1"/>
</dbReference>
<comment type="cofactor">
    <cofactor evidence="11">
        <name>Mg(2+)</name>
        <dbReference type="ChEBI" id="CHEBI:18420"/>
    </cofactor>
    <cofactor evidence="11">
        <name>Mn(2+)</name>
        <dbReference type="ChEBI" id="CHEBI:29035"/>
    </cofactor>
    <text evidence="11">Magnesium. Can also use manganese.</text>
</comment>
<evidence type="ECO:0000256" key="1">
    <source>
        <dbReference type="ARBA" id="ARBA00011955"/>
    </source>
</evidence>
<evidence type="ECO:0000256" key="8">
    <source>
        <dbReference type="ARBA" id="ARBA00031306"/>
    </source>
</evidence>
<dbReference type="AlphaFoldDB" id="A0A0R2CWQ7"/>
<comment type="catalytic activity">
    <reaction evidence="9 10">
        <text>L-threonyl-[protein] + FAD = FMN-L-threonyl-[protein] + AMP + H(+)</text>
        <dbReference type="Rhea" id="RHEA:36847"/>
        <dbReference type="Rhea" id="RHEA-COMP:11060"/>
        <dbReference type="Rhea" id="RHEA-COMP:11061"/>
        <dbReference type="ChEBI" id="CHEBI:15378"/>
        <dbReference type="ChEBI" id="CHEBI:30013"/>
        <dbReference type="ChEBI" id="CHEBI:57692"/>
        <dbReference type="ChEBI" id="CHEBI:74257"/>
        <dbReference type="ChEBI" id="CHEBI:456215"/>
        <dbReference type="EC" id="2.7.1.180"/>
    </reaction>
</comment>
<evidence type="ECO:0000313" key="13">
    <source>
        <dbReference type="Proteomes" id="UP000051015"/>
    </source>
</evidence>
<dbReference type="EC" id="2.7.1.180" evidence="1 10"/>
<dbReference type="EMBL" id="AYZD01000017">
    <property type="protein sequence ID" value="KRM96103.1"/>
    <property type="molecule type" value="Genomic_DNA"/>
</dbReference>
<keyword evidence="13" id="KW-1185">Reference proteome</keyword>
<dbReference type="InterPro" id="IPR024932">
    <property type="entry name" value="ApbE"/>
</dbReference>
<comment type="similarity">
    <text evidence="10">Belongs to the ApbE family.</text>
</comment>
<feature type="binding site" evidence="11">
    <location>
        <position position="290"/>
    </location>
    <ligand>
        <name>Mg(2+)</name>
        <dbReference type="ChEBI" id="CHEBI:18420"/>
    </ligand>
</feature>
<comment type="caution">
    <text evidence="12">The sequence shown here is derived from an EMBL/GenBank/DDBJ whole genome shotgun (WGS) entry which is preliminary data.</text>
</comment>
<dbReference type="PANTHER" id="PTHR30040">
    <property type="entry name" value="THIAMINE BIOSYNTHESIS LIPOPROTEIN APBE"/>
    <property type="match status" value="1"/>
</dbReference>
<keyword evidence="6 10" id="KW-0274">FAD</keyword>
<dbReference type="Pfam" id="PF02424">
    <property type="entry name" value="ApbE"/>
    <property type="match status" value="1"/>
</dbReference>
<evidence type="ECO:0000256" key="9">
    <source>
        <dbReference type="ARBA" id="ARBA00048540"/>
    </source>
</evidence>
<dbReference type="PATRIC" id="fig|1423725.3.peg.1209"/>
<dbReference type="STRING" id="1423725.FC19_GL001174"/>
<evidence type="ECO:0000256" key="7">
    <source>
        <dbReference type="ARBA" id="ARBA00022842"/>
    </source>
</evidence>
<accession>A0A0R2CWQ7</accession>
<gene>
    <name evidence="12" type="ORF">FC19_GL001174</name>
</gene>
<dbReference type="Proteomes" id="UP000051015">
    <property type="component" value="Unassembled WGS sequence"/>
</dbReference>
<organism evidence="12 13">
    <name type="scientific">Liquorilactobacillus aquaticus DSM 21051</name>
    <dbReference type="NCBI Taxonomy" id="1423725"/>
    <lineage>
        <taxon>Bacteria</taxon>
        <taxon>Bacillati</taxon>
        <taxon>Bacillota</taxon>
        <taxon>Bacilli</taxon>
        <taxon>Lactobacillales</taxon>
        <taxon>Lactobacillaceae</taxon>
        <taxon>Liquorilactobacillus</taxon>
    </lineage>
</organism>
<feature type="binding site" evidence="11">
    <location>
        <position position="170"/>
    </location>
    <ligand>
        <name>Mg(2+)</name>
        <dbReference type="ChEBI" id="CHEBI:18420"/>
    </ligand>
</feature>
<dbReference type="GO" id="GO:0016740">
    <property type="term" value="F:transferase activity"/>
    <property type="evidence" value="ECO:0007669"/>
    <property type="project" value="UniProtKB-UniRule"/>
</dbReference>
<evidence type="ECO:0000256" key="10">
    <source>
        <dbReference type="PIRNR" id="PIRNR006268"/>
    </source>
</evidence>
<name>A0A0R2CWQ7_9LACO</name>
<keyword evidence="3 10" id="KW-0285">Flavoprotein</keyword>